<proteinExistence type="predicted"/>
<keyword evidence="2" id="KW-1185">Reference proteome</keyword>
<dbReference type="AlphaFoldDB" id="A0A392QA27"/>
<reference evidence="1 2" key="1">
    <citation type="journal article" date="2018" name="Front. Plant Sci.">
        <title>Red Clover (Trifolium pratense) and Zigzag Clover (T. medium) - A Picture of Genomic Similarities and Differences.</title>
        <authorList>
            <person name="Dluhosova J."/>
            <person name="Istvanek J."/>
            <person name="Nedelnik J."/>
            <person name="Repkova J."/>
        </authorList>
    </citation>
    <scope>NUCLEOTIDE SEQUENCE [LARGE SCALE GENOMIC DNA]</scope>
    <source>
        <strain evidence="2">cv. 10/8</strain>
        <tissue evidence="1">Leaf</tissue>
    </source>
</reference>
<evidence type="ECO:0000313" key="1">
    <source>
        <dbReference type="EMBL" id="MCI21181.1"/>
    </source>
</evidence>
<name>A0A392QA27_9FABA</name>
<feature type="non-terminal residue" evidence="1">
    <location>
        <position position="1"/>
    </location>
</feature>
<organism evidence="1 2">
    <name type="scientific">Trifolium medium</name>
    <dbReference type="NCBI Taxonomy" id="97028"/>
    <lineage>
        <taxon>Eukaryota</taxon>
        <taxon>Viridiplantae</taxon>
        <taxon>Streptophyta</taxon>
        <taxon>Embryophyta</taxon>
        <taxon>Tracheophyta</taxon>
        <taxon>Spermatophyta</taxon>
        <taxon>Magnoliopsida</taxon>
        <taxon>eudicotyledons</taxon>
        <taxon>Gunneridae</taxon>
        <taxon>Pentapetalae</taxon>
        <taxon>rosids</taxon>
        <taxon>fabids</taxon>
        <taxon>Fabales</taxon>
        <taxon>Fabaceae</taxon>
        <taxon>Papilionoideae</taxon>
        <taxon>50 kb inversion clade</taxon>
        <taxon>NPAAA clade</taxon>
        <taxon>Hologalegina</taxon>
        <taxon>IRL clade</taxon>
        <taxon>Trifolieae</taxon>
        <taxon>Trifolium</taxon>
    </lineage>
</organism>
<sequence>DYTNPMLPVNQTAIDIALQPVGPDGKRKVMCFWH</sequence>
<dbReference type="Proteomes" id="UP000265520">
    <property type="component" value="Unassembled WGS sequence"/>
</dbReference>
<evidence type="ECO:0000313" key="2">
    <source>
        <dbReference type="Proteomes" id="UP000265520"/>
    </source>
</evidence>
<protein>
    <submittedName>
        <fullName evidence="1">Polypyrimidine tract-binding protein 1-like</fullName>
    </submittedName>
</protein>
<comment type="caution">
    <text evidence="1">The sequence shown here is derived from an EMBL/GenBank/DDBJ whole genome shotgun (WGS) entry which is preliminary data.</text>
</comment>
<accession>A0A392QA27</accession>
<dbReference type="EMBL" id="LXQA010123667">
    <property type="protein sequence ID" value="MCI21181.1"/>
    <property type="molecule type" value="Genomic_DNA"/>
</dbReference>